<accession>A0A9D1MI88</accession>
<reference evidence="1" key="2">
    <citation type="journal article" date="2021" name="PeerJ">
        <title>Extensive microbial diversity within the chicken gut microbiome revealed by metagenomics and culture.</title>
        <authorList>
            <person name="Gilroy R."/>
            <person name="Ravi A."/>
            <person name="Getino M."/>
            <person name="Pursley I."/>
            <person name="Horton D.L."/>
            <person name="Alikhan N.F."/>
            <person name="Baker D."/>
            <person name="Gharbi K."/>
            <person name="Hall N."/>
            <person name="Watson M."/>
            <person name="Adriaenssens E.M."/>
            <person name="Foster-Nyarko E."/>
            <person name="Jarju S."/>
            <person name="Secka A."/>
            <person name="Antonio M."/>
            <person name="Oren A."/>
            <person name="Chaudhuri R.R."/>
            <person name="La Ragione R."/>
            <person name="Hildebrand F."/>
            <person name="Pallen M.J."/>
        </authorList>
    </citation>
    <scope>NUCLEOTIDE SEQUENCE</scope>
    <source>
        <strain evidence="1">18911</strain>
    </source>
</reference>
<proteinExistence type="predicted"/>
<organism evidence="1 2">
    <name type="scientific">Candidatus Stercoripulliclostridium merdigallinarum</name>
    <dbReference type="NCBI Taxonomy" id="2840951"/>
    <lineage>
        <taxon>Bacteria</taxon>
        <taxon>Bacillati</taxon>
        <taxon>Bacillota</taxon>
        <taxon>Clostridia</taxon>
        <taxon>Eubacteriales</taxon>
        <taxon>Candidatus Stercoripulliclostridium</taxon>
    </lineage>
</organism>
<reference evidence="1" key="1">
    <citation type="submission" date="2020-10" db="EMBL/GenBank/DDBJ databases">
        <authorList>
            <person name="Gilroy R."/>
        </authorList>
    </citation>
    <scope>NUCLEOTIDE SEQUENCE</scope>
    <source>
        <strain evidence="1">18911</strain>
    </source>
</reference>
<evidence type="ECO:0000313" key="1">
    <source>
        <dbReference type="EMBL" id="HIU60528.1"/>
    </source>
</evidence>
<comment type="caution">
    <text evidence="1">The sequence shown here is derived from an EMBL/GenBank/DDBJ whole genome shotgun (WGS) entry which is preliminary data.</text>
</comment>
<dbReference type="Proteomes" id="UP000824094">
    <property type="component" value="Unassembled WGS sequence"/>
</dbReference>
<dbReference type="AlphaFoldDB" id="A0A9D1MI88"/>
<dbReference type="EMBL" id="DVNF01000118">
    <property type="protein sequence ID" value="HIU60528.1"/>
    <property type="molecule type" value="Genomic_DNA"/>
</dbReference>
<gene>
    <name evidence="1" type="ORF">IAB05_03945</name>
</gene>
<protein>
    <submittedName>
        <fullName evidence="1">Uncharacterized protein</fullName>
    </submittedName>
</protein>
<feature type="non-terminal residue" evidence="1">
    <location>
        <position position="1"/>
    </location>
</feature>
<sequence length="47" mass="5124">FYRLPTFISYIGYILVETQNIDGIELTPTLGIDYSESAAGITGSPLI</sequence>
<evidence type="ECO:0000313" key="2">
    <source>
        <dbReference type="Proteomes" id="UP000824094"/>
    </source>
</evidence>
<name>A0A9D1MI88_9FIRM</name>